<evidence type="ECO:0000313" key="4">
    <source>
        <dbReference type="Proteomes" id="UP000245657"/>
    </source>
</evidence>
<gene>
    <name evidence="3" type="ORF">DK846_00220</name>
</gene>
<evidence type="ECO:0000259" key="2">
    <source>
        <dbReference type="Pfam" id="PF07760"/>
    </source>
</evidence>
<dbReference type="AlphaFoldDB" id="A0A2V2N3J1"/>
<dbReference type="Pfam" id="PF07760">
    <property type="entry name" value="DUF1616"/>
    <property type="match status" value="1"/>
</dbReference>
<name>A0A2V2N3J1_9EURY</name>
<reference evidence="3 4" key="1">
    <citation type="submission" date="2018-05" db="EMBL/GenBank/DDBJ databases">
        <title>Draft genome of Methanospirillum lacunae Ki8-1.</title>
        <authorList>
            <person name="Dueholm M.S."/>
            <person name="Nielsen P.H."/>
            <person name="Bakmann L.F."/>
            <person name="Otzen D.E."/>
        </authorList>
    </citation>
    <scope>NUCLEOTIDE SEQUENCE [LARGE SCALE GENOMIC DNA]</scope>
    <source>
        <strain evidence="3 4">Ki8-1</strain>
    </source>
</reference>
<dbReference type="Proteomes" id="UP000245657">
    <property type="component" value="Unassembled WGS sequence"/>
</dbReference>
<accession>A0A2V2N3J1</accession>
<feature type="transmembrane region" description="Helical" evidence="1">
    <location>
        <begin position="73"/>
        <end position="93"/>
    </location>
</feature>
<feature type="domain" description="DUF1616" evidence="2">
    <location>
        <begin position="167"/>
        <end position="277"/>
    </location>
</feature>
<comment type="caution">
    <text evidence="3">The sequence shown here is derived from an EMBL/GenBank/DDBJ whole genome shotgun (WGS) entry which is preliminary data.</text>
</comment>
<organism evidence="3 4">
    <name type="scientific">Methanospirillum lacunae</name>
    <dbReference type="NCBI Taxonomy" id="668570"/>
    <lineage>
        <taxon>Archaea</taxon>
        <taxon>Methanobacteriati</taxon>
        <taxon>Methanobacteriota</taxon>
        <taxon>Stenosarchaea group</taxon>
        <taxon>Methanomicrobia</taxon>
        <taxon>Methanomicrobiales</taxon>
        <taxon>Methanospirillaceae</taxon>
        <taxon>Methanospirillum</taxon>
    </lineage>
</organism>
<dbReference type="EMBL" id="QGMY01000001">
    <property type="protein sequence ID" value="PWR74712.1"/>
    <property type="molecule type" value="Genomic_DNA"/>
</dbReference>
<dbReference type="GeneID" id="97548860"/>
<sequence length="294" mass="32121">MNNKGMFRTDSLLRIPELILLSGLILCVFGLLGILIPYLGPATSIAGIVCGFWLSGYAVMTILFPFKASGERIVTIIGSLLCSITFLTVGALVCEFIGNRAFSYLSDPGVTPFFTSIILLYTTIFVLIALIVVYTRSDRITISDFISEAGSELHKYVPIVAAGLLTILLFLGVALWILSAAQPAETTELWLLNMNHTAADYPTSVHAGEGLTSIIGIHNQEKNTRFFLVTKIQNDTISSRPVILDKGEMTEFPVIINNLTGSQGDKVKITYNLFTEDGLNTTPFRSVSESIRIL</sequence>
<keyword evidence="4" id="KW-1185">Reference proteome</keyword>
<keyword evidence="1" id="KW-1133">Transmembrane helix</keyword>
<feature type="transmembrane region" description="Helical" evidence="1">
    <location>
        <begin position="156"/>
        <end position="178"/>
    </location>
</feature>
<dbReference type="RefSeq" id="WP_109966912.1">
    <property type="nucleotide sequence ID" value="NZ_CP176093.1"/>
</dbReference>
<protein>
    <recommendedName>
        <fullName evidence="2">DUF1616 domain-containing protein</fullName>
    </recommendedName>
</protein>
<proteinExistence type="predicted"/>
<evidence type="ECO:0000256" key="1">
    <source>
        <dbReference type="SAM" id="Phobius"/>
    </source>
</evidence>
<feature type="transmembrane region" description="Helical" evidence="1">
    <location>
        <begin position="12"/>
        <end position="39"/>
    </location>
</feature>
<keyword evidence="1" id="KW-0472">Membrane</keyword>
<evidence type="ECO:0000313" key="3">
    <source>
        <dbReference type="EMBL" id="PWR74712.1"/>
    </source>
</evidence>
<keyword evidence="1" id="KW-0812">Transmembrane</keyword>
<dbReference type="InterPro" id="IPR011674">
    <property type="entry name" value="DUF1616"/>
</dbReference>
<feature type="transmembrane region" description="Helical" evidence="1">
    <location>
        <begin position="113"/>
        <end position="135"/>
    </location>
</feature>
<feature type="transmembrane region" description="Helical" evidence="1">
    <location>
        <begin position="45"/>
        <end position="66"/>
    </location>
</feature>